<dbReference type="Proteomes" id="UP000789901">
    <property type="component" value="Unassembled WGS sequence"/>
</dbReference>
<evidence type="ECO:0000313" key="2">
    <source>
        <dbReference type="Proteomes" id="UP000789901"/>
    </source>
</evidence>
<comment type="caution">
    <text evidence="1">The sequence shown here is derived from an EMBL/GenBank/DDBJ whole genome shotgun (WGS) entry which is preliminary data.</text>
</comment>
<organism evidence="1 2">
    <name type="scientific">Gigaspora margarita</name>
    <dbReference type="NCBI Taxonomy" id="4874"/>
    <lineage>
        <taxon>Eukaryota</taxon>
        <taxon>Fungi</taxon>
        <taxon>Fungi incertae sedis</taxon>
        <taxon>Mucoromycota</taxon>
        <taxon>Glomeromycotina</taxon>
        <taxon>Glomeromycetes</taxon>
        <taxon>Diversisporales</taxon>
        <taxon>Gigasporaceae</taxon>
        <taxon>Gigaspora</taxon>
    </lineage>
</organism>
<name>A0ABN7VU39_GIGMA</name>
<sequence>MQQINCDTKTILISELTGASNIGFSNQRAAATAAQTDLIKTLLENITTINNVNSI</sequence>
<gene>
    <name evidence="1" type="ORF">GMARGA_LOCUS22721</name>
</gene>
<proteinExistence type="predicted"/>
<keyword evidence="2" id="KW-1185">Reference proteome</keyword>
<accession>A0ABN7VU39</accession>
<protein>
    <submittedName>
        <fullName evidence="1">2475_t:CDS:1</fullName>
    </submittedName>
</protein>
<reference evidence="1 2" key="1">
    <citation type="submission" date="2021-06" db="EMBL/GenBank/DDBJ databases">
        <authorList>
            <person name="Kallberg Y."/>
            <person name="Tangrot J."/>
            <person name="Rosling A."/>
        </authorList>
    </citation>
    <scope>NUCLEOTIDE SEQUENCE [LARGE SCALE GENOMIC DNA]</scope>
    <source>
        <strain evidence="1 2">120-4 pot B 10/14</strain>
    </source>
</reference>
<dbReference type="EMBL" id="CAJVQB010022230">
    <property type="protein sequence ID" value="CAG8799060.1"/>
    <property type="molecule type" value="Genomic_DNA"/>
</dbReference>
<evidence type="ECO:0000313" key="1">
    <source>
        <dbReference type="EMBL" id="CAG8799060.1"/>
    </source>
</evidence>